<name>A0AAJ0A1Z4_9PEZI</name>
<keyword evidence="2" id="KW-1185">Reference proteome</keyword>
<evidence type="ECO:0000313" key="2">
    <source>
        <dbReference type="Proteomes" id="UP001243989"/>
    </source>
</evidence>
<dbReference type="RefSeq" id="XP_060451028.1">
    <property type="nucleotide sequence ID" value="XM_060596497.1"/>
</dbReference>
<dbReference type="AlphaFoldDB" id="A0AAJ0A1Z4"/>
<evidence type="ECO:0000313" key="1">
    <source>
        <dbReference type="EMBL" id="KAK1654984.1"/>
    </source>
</evidence>
<comment type="caution">
    <text evidence="1">The sequence shown here is derived from an EMBL/GenBank/DDBJ whole genome shotgun (WGS) entry which is preliminary data.</text>
</comment>
<dbReference type="GeneID" id="85481359"/>
<accession>A0AAJ0A1Z4</accession>
<dbReference type="Proteomes" id="UP001243989">
    <property type="component" value="Unassembled WGS sequence"/>
</dbReference>
<sequence>MYLFLWTIGRPFINRPPASIHNPQLTTHNPTIHLPSIIHPPTHLGTLSSQVAWCAESHFSSICLSNPQSFSVQKSLRSSSQHSSRFPAKHLSAWEVSLRSTGVKVTPACSPYPPPFPPPPGLLEILPLPIWHVFPPSPSRLSLELPVQRNLRTSTHENNSTCVLDTGCAAAPRGESPEIGATTHDRPPVRLWPSPSPYASGCFSRPLFPSASASALHLLPLLSSICLSHTLSHSIHNSDHNITTSP</sequence>
<organism evidence="1 2">
    <name type="scientific">Colletotrichum phormii</name>
    <dbReference type="NCBI Taxonomy" id="359342"/>
    <lineage>
        <taxon>Eukaryota</taxon>
        <taxon>Fungi</taxon>
        <taxon>Dikarya</taxon>
        <taxon>Ascomycota</taxon>
        <taxon>Pezizomycotina</taxon>
        <taxon>Sordariomycetes</taxon>
        <taxon>Hypocreomycetidae</taxon>
        <taxon>Glomerellales</taxon>
        <taxon>Glomerellaceae</taxon>
        <taxon>Colletotrichum</taxon>
        <taxon>Colletotrichum acutatum species complex</taxon>
    </lineage>
</organism>
<gene>
    <name evidence="1" type="ORF">BDP81DRAFT_92320</name>
</gene>
<reference evidence="1" key="1">
    <citation type="submission" date="2021-06" db="EMBL/GenBank/DDBJ databases">
        <title>Comparative genomics, transcriptomics and evolutionary studies reveal genomic signatures of adaptation to plant cell wall in hemibiotrophic fungi.</title>
        <authorList>
            <consortium name="DOE Joint Genome Institute"/>
            <person name="Baroncelli R."/>
            <person name="Diaz J.F."/>
            <person name="Benocci T."/>
            <person name="Peng M."/>
            <person name="Battaglia E."/>
            <person name="Haridas S."/>
            <person name="Andreopoulos W."/>
            <person name="Labutti K."/>
            <person name="Pangilinan J."/>
            <person name="Floch G.L."/>
            <person name="Makela M.R."/>
            <person name="Henrissat B."/>
            <person name="Grigoriev I.V."/>
            <person name="Crouch J.A."/>
            <person name="De Vries R.P."/>
            <person name="Sukno S.A."/>
            <person name="Thon M.R."/>
        </authorList>
    </citation>
    <scope>NUCLEOTIDE SEQUENCE</scope>
    <source>
        <strain evidence="1">CBS 102054</strain>
    </source>
</reference>
<proteinExistence type="predicted"/>
<protein>
    <submittedName>
        <fullName evidence="1">Uncharacterized protein</fullName>
    </submittedName>
</protein>
<dbReference type="EMBL" id="JAHMHQ010000002">
    <property type="protein sequence ID" value="KAK1654984.1"/>
    <property type="molecule type" value="Genomic_DNA"/>
</dbReference>